<accession>A0ABX4EFK5</accession>
<evidence type="ECO:0000256" key="2">
    <source>
        <dbReference type="ARBA" id="ARBA00022475"/>
    </source>
</evidence>
<feature type="transmembrane region" description="Helical" evidence="6">
    <location>
        <begin position="20"/>
        <end position="44"/>
    </location>
</feature>
<evidence type="ECO:0008006" key="9">
    <source>
        <dbReference type="Google" id="ProtNLM"/>
    </source>
</evidence>
<feature type="transmembrane region" description="Helical" evidence="6">
    <location>
        <begin position="165"/>
        <end position="188"/>
    </location>
</feature>
<feature type="transmembrane region" description="Helical" evidence="6">
    <location>
        <begin position="441"/>
        <end position="463"/>
    </location>
</feature>
<feature type="transmembrane region" description="Helical" evidence="6">
    <location>
        <begin position="131"/>
        <end position="153"/>
    </location>
</feature>
<comment type="caution">
    <text evidence="7">The sequence shown here is derived from an EMBL/GenBank/DDBJ whole genome shotgun (WGS) entry which is preliminary data.</text>
</comment>
<dbReference type="RefSeq" id="WP_094448892.1">
    <property type="nucleotide sequence ID" value="NZ_CAMHUK010000031.1"/>
</dbReference>
<dbReference type="InterPro" id="IPR050833">
    <property type="entry name" value="Poly_Biosynth_Transport"/>
</dbReference>
<feature type="transmembrane region" description="Helical" evidence="6">
    <location>
        <begin position="386"/>
        <end position="404"/>
    </location>
</feature>
<organism evidence="7 8">
    <name type="scientific">Segatella bryantii</name>
    <name type="common">Prevotella bryantii</name>
    <dbReference type="NCBI Taxonomy" id="77095"/>
    <lineage>
        <taxon>Bacteria</taxon>
        <taxon>Pseudomonadati</taxon>
        <taxon>Bacteroidota</taxon>
        <taxon>Bacteroidia</taxon>
        <taxon>Bacteroidales</taxon>
        <taxon>Prevotellaceae</taxon>
        <taxon>Segatella</taxon>
    </lineage>
</organism>
<evidence type="ECO:0000256" key="5">
    <source>
        <dbReference type="ARBA" id="ARBA00023136"/>
    </source>
</evidence>
<feature type="transmembrane region" description="Helical" evidence="6">
    <location>
        <begin position="353"/>
        <end position="374"/>
    </location>
</feature>
<evidence type="ECO:0000313" key="7">
    <source>
        <dbReference type="EMBL" id="OYP53847.1"/>
    </source>
</evidence>
<evidence type="ECO:0000256" key="1">
    <source>
        <dbReference type="ARBA" id="ARBA00004651"/>
    </source>
</evidence>
<feature type="transmembrane region" description="Helical" evidence="6">
    <location>
        <begin position="270"/>
        <end position="291"/>
    </location>
</feature>
<dbReference type="InterPro" id="IPR002528">
    <property type="entry name" value="MATE_fam"/>
</dbReference>
<proteinExistence type="predicted"/>
<feature type="transmembrane region" description="Helical" evidence="6">
    <location>
        <begin position="194"/>
        <end position="215"/>
    </location>
</feature>
<dbReference type="PANTHER" id="PTHR30250">
    <property type="entry name" value="PST FAMILY PREDICTED COLANIC ACID TRANSPORTER"/>
    <property type="match status" value="1"/>
</dbReference>
<evidence type="ECO:0000256" key="4">
    <source>
        <dbReference type="ARBA" id="ARBA00022989"/>
    </source>
</evidence>
<dbReference type="EMBL" id="NPJF01000052">
    <property type="protein sequence ID" value="OYP53847.1"/>
    <property type="molecule type" value="Genomic_DNA"/>
</dbReference>
<dbReference type="PANTHER" id="PTHR30250:SF26">
    <property type="entry name" value="PSMA PROTEIN"/>
    <property type="match status" value="1"/>
</dbReference>
<name>A0ABX4EFK5_SEGBR</name>
<feature type="transmembrane region" description="Helical" evidence="6">
    <location>
        <begin position="50"/>
        <end position="70"/>
    </location>
</feature>
<dbReference type="Pfam" id="PF01554">
    <property type="entry name" value="MatE"/>
    <property type="match status" value="1"/>
</dbReference>
<feature type="transmembrane region" description="Helical" evidence="6">
    <location>
        <begin position="236"/>
        <end position="264"/>
    </location>
</feature>
<evidence type="ECO:0000256" key="3">
    <source>
        <dbReference type="ARBA" id="ARBA00022692"/>
    </source>
</evidence>
<evidence type="ECO:0000256" key="6">
    <source>
        <dbReference type="SAM" id="Phobius"/>
    </source>
</evidence>
<feature type="transmembrane region" description="Helical" evidence="6">
    <location>
        <begin position="91"/>
        <end position="119"/>
    </location>
</feature>
<feature type="transmembrane region" description="Helical" evidence="6">
    <location>
        <begin position="469"/>
        <end position="491"/>
    </location>
</feature>
<keyword evidence="5 6" id="KW-0472">Membrane</keyword>
<evidence type="ECO:0000313" key="8">
    <source>
        <dbReference type="Proteomes" id="UP000216189"/>
    </source>
</evidence>
<keyword evidence="4 6" id="KW-1133">Transmembrane helix</keyword>
<keyword evidence="8" id="KW-1185">Reference proteome</keyword>
<sequence length="514" mass="58087">MEENTENASQNYKRIAKNTLLLYTRFTLTLFISLYTSRIILQALGFNDFGLYNVVGGFISLLAFLNSYITQGTTRFLTFALGQEDIDRLKTVFSAAFAIHLALALLILLAGETIGIWYVENKLNIQSGRENAAMFVYQLSLITAVLSILQTPFRASITSHEDMGIYAYISIFDVVMKLVIVYLLMVIYTDKLKMFALFTFIVSLMTSCFYVLYCLRKYSECQFRLKPDLKLYYEMFNYIGWNAIGTIAFTLNGQGITVLLNMFFGTVVNAARGVAGSLSNIVSQFVFNFQTAMRPQIVKQYAQGNIKEMEKLIVYGAKYSSYMCMLFGIPIFIESDTILRIWLGNIPPYASTFVKLSIIQIMIQAIDFPVGYGINAVGKMKLPNITSSLIYLLILPISYIAMKLGANPTVAYLISIICYPGAFLFDIWILHKYIGFNIAHYITHVPLKTTLFVVTASIIPMMIHNYMTAGFWRLSTVTMISLLISCPLIFYKGLDSTTRTLVLNKIKSKIPGLH</sequence>
<feature type="transmembrane region" description="Helical" evidence="6">
    <location>
        <begin position="312"/>
        <end position="333"/>
    </location>
</feature>
<keyword evidence="3 6" id="KW-0812">Transmembrane</keyword>
<protein>
    <recommendedName>
        <fullName evidence="9">Polysaccharide biosynthesis protein</fullName>
    </recommendedName>
</protein>
<dbReference type="Proteomes" id="UP000216189">
    <property type="component" value="Unassembled WGS sequence"/>
</dbReference>
<reference evidence="7 8" key="1">
    <citation type="submission" date="2017-08" db="EMBL/GenBank/DDBJ databases">
        <title>Comparative genomics of non-oral Prevotella species.</title>
        <authorList>
            <person name="Accetto T."/>
            <person name="Nograsek B."/>
            <person name="Avgustin G."/>
        </authorList>
    </citation>
    <scope>NUCLEOTIDE SEQUENCE [LARGE SCALE GENOMIC DNA]</scope>
    <source>
        <strain evidence="7 8">TC1-1</strain>
    </source>
</reference>
<keyword evidence="2" id="KW-1003">Cell membrane</keyword>
<feature type="transmembrane region" description="Helical" evidence="6">
    <location>
        <begin position="410"/>
        <end position="429"/>
    </location>
</feature>
<comment type="subcellular location">
    <subcellularLocation>
        <location evidence="1">Cell membrane</location>
        <topology evidence="1">Multi-pass membrane protein</topology>
    </subcellularLocation>
</comment>
<gene>
    <name evidence="7" type="ORF">CIK91_11075</name>
</gene>